<dbReference type="Proteomes" id="UP000605392">
    <property type="component" value="Unassembled WGS sequence"/>
</dbReference>
<gene>
    <name evidence="1" type="ORF">GCM10011375_38610</name>
</gene>
<proteinExistence type="predicted"/>
<organism evidence="1 2">
    <name type="scientific">Hymenobacter qilianensis</name>
    <dbReference type="NCBI Taxonomy" id="1385715"/>
    <lineage>
        <taxon>Bacteria</taxon>
        <taxon>Pseudomonadati</taxon>
        <taxon>Bacteroidota</taxon>
        <taxon>Cytophagia</taxon>
        <taxon>Cytophagales</taxon>
        <taxon>Hymenobacteraceae</taxon>
        <taxon>Hymenobacter</taxon>
    </lineage>
</organism>
<reference evidence="1 2" key="1">
    <citation type="journal article" date="2019" name="Int. J. Syst. Evol. Microbiol.">
        <title>The Global Catalogue of Microorganisms (GCM) 10K type strain sequencing project: providing services to taxonomists for standard genome sequencing and annotation.</title>
        <authorList>
            <consortium name="The Broad Institute Genomics Platform"/>
            <consortium name="The Broad Institute Genome Sequencing Center for Infectious Disease"/>
            <person name="Wu L."/>
            <person name="Ma J."/>
        </authorList>
    </citation>
    <scope>NUCLEOTIDE SEQUENCE [LARGE SCALE GENOMIC DNA]</scope>
    <source>
        <strain evidence="1 2">CGMCC 1.12720</strain>
    </source>
</reference>
<sequence length="296" mass="34129">MGKQYLRNRVARIYPMYFLLTCFTLAILELRPAYDLMGVWETYMLTDKWLVFLLNVTFLRGFFDFFKFTGIVQGWTLTVEECFYFAAPFMLLGLRGKSVKLLLYAVLILSLGTVLVCYAPHPYGFFDSFTFLFTITFFGRCCEFLAGMGLALLILNRFKAMRAGAFYTWTGLAWIIAVMGAMAWINDPLVPEEEMNVPLLIFLNIIVILPGICALYFGLIREQSGLRWLLETKLFNLLGRASYTFYLVHMGVLSRFLDLHVTKHSLLKFGITNLIAILLFKAVEEPAHRFLSRRHA</sequence>
<keyword evidence="2" id="KW-1185">Reference proteome</keyword>
<keyword evidence="1" id="KW-0012">Acyltransferase</keyword>
<dbReference type="EMBL" id="BMFN01000005">
    <property type="protein sequence ID" value="GGF79839.1"/>
    <property type="molecule type" value="Genomic_DNA"/>
</dbReference>
<protein>
    <submittedName>
        <fullName evidence="1">Acyltransferase</fullName>
    </submittedName>
</protein>
<evidence type="ECO:0000313" key="2">
    <source>
        <dbReference type="Proteomes" id="UP000605392"/>
    </source>
</evidence>
<accession>A0ACB5PWV8</accession>
<name>A0ACB5PWV8_9BACT</name>
<keyword evidence="1" id="KW-0808">Transferase</keyword>
<comment type="caution">
    <text evidence="1">The sequence shown here is derived from an EMBL/GenBank/DDBJ whole genome shotgun (WGS) entry which is preliminary data.</text>
</comment>
<evidence type="ECO:0000313" key="1">
    <source>
        <dbReference type="EMBL" id="GGF79839.1"/>
    </source>
</evidence>